<comment type="caution">
    <text evidence="3">The sequence shown here is derived from an EMBL/GenBank/DDBJ whole genome shotgun (WGS) entry which is preliminary data.</text>
</comment>
<feature type="region of interest" description="Disordered" evidence="2">
    <location>
        <begin position="28"/>
        <end position="48"/>
    </location>
</feature>
<keyword evidence="4" id="KW-1185">Reference proteome</keyword>
<evidence type="ECO:0000313" key="4">
    <source>
        <dbReference type="Proteomes" id="UP001642484"/>
    </source>
</evidence>
<protein>
    <submittedName>
        <fullName evidence="3">Uncharacterized protein</fullName>
    </submittedName>
</protein>
<dbReference type="EMBL" id="CAXAMN010002113">
    <property type="protein sequence ID" value="CAK8997758.1"/>
    <property type="molecule type" value="Genomic_DNA"/>
</dbReference>
<feature type="region of interest" description="Disordered" evidence="2">
    <location>
        <begin position="326"/>
        <end position="376"/>
    </location>
</feature>
<evidence type="ECO:0000256" key="2">
    <source>
        <dbReference type="SAM" id="MobiDB-lite"/>
    </source>
</evidence>
<proteinExistence type="predicted"/>
<organism evidence="3 4">
    <name type="scientific">Durusdinium trenchii</name>
    <dbReference type="NCBI Taxonomy" id="1381693"/>
    <lineage>
        <taxon>Eukaryota</taxon>
        <taxon>Sar</taxon>
        <taxon>Alveolata</taxon>
        <taxon>Dinophyceae</taxon>
        <taxon>Suessiales</taxon>
        <taxon>Symbiodiniaceae</taxon>
        <taxon>Durusdinium</taxon>
    </lineage>
</organism>
<keyword evidence="1" id="KW-0175">Coiled coil</keyword>
<feature type="coiled-coil region" evidence="1">
    <location>
        <begin position="173"/>
        <end position="207"/>
    </location>
</feature>
<evidence type="ECO:0000313" key="3">
    <source>
        <dbReference type="EMBL" id="CAK8997758.1"/>
    </source>
</evidence>
<evidence type="ECO:0000256" key="1">
    <source>
        <dbReference type="SAM" id="Coils"/>
    </source>
</evidence>
<reference evidence="3 4" key="1">
    <citation type="submission" date="2024-02" db="EMBL/GenBank/DDBJ databases">
        <authorList>
            <person name="Chen Y."/>
            <person name="Shah S."/>
            <person name="Dougan E. K."/>
            <person name="Thang M."/>
            <person name="Chan C."/>
        </authorList>
    </citation>
    <scope>NUCLEOTIDE SEQUENCE [LARGE SCALE GENOMIC DNA]</scope>
</reference>
<gene>
    <name evidence="3" type="ORF">CCMP2556_LOCUS4977</name>
</gene>
<sequence>MAFRTEPPFQAAAWKVTMEKPLPIRPSVEVSPHAQSNHTAASIPGRGSGLGVFPCDRSGTWNGFAAGCSHPIAQLDPRRFGGTNPAANGASGCRTYPAVVRSVPGPCSMDAAQAPAAATSIPSSAGWAESITAGGGATAKEQEMHRRLLSMETKLKDVDLHLKERLPQPKIPIQQWTQELEEMQKSREALQAKAEGLEQILLKERQQQEASLEAHSSNMERSLEAIASSIDQSITESTNLMKARMIEAESLVKKLVSQLNSTFAKPLKEDAQVTTGPGDSEQLVSSMTNLLEEHQQLVQRQQHLLARRGPVSGNVKFTTFQAYSASPPYPRQTLDGSPRSPSHPVLGLSPQSSTKALKSSASASPLSSPHARGGHVTRAGGLALAQVSALAAPLAAALAAGIAQSSAPGG</sequence>
<accession>A0ABP0I8K1</accession>
<dbReference type="Proteomes" id="UP001642484">
    <property type="component" value="Unassembled WGS sequence"/>
</dbReference>
<name>A0ABP0I8K1_9DINO</name>
<feature type="compositionally biased region" description="Low complexity" evidence="2">
    <location>
        <begin position="352"/>
        <end position="369"/>
    </location>
</feature>